<reference evidence="2" key="1">
    <citation type="submission" date="2014-09" db="EMBL/GenBank/DDBJ databases">
        <authorList>
            <person name="Magalhaes I.L.F."/>
            <person name="Oliveira U."/>
            <person name="Santos F.R."/>
            <person name="Vidigal T.H.D.A."/>
            <person name="Brescovit A.D."/>
            <person name="Santos A.J."/>
        </authorList>
    </citation>
    <scope>NUCLEOTIDE SEQUENCE</scope>
    <source>
        <tissue evidence="2">Shoot tissue taken approximately 20 cm above the soil surface</tissue>
    </source>
</reference>
<name>A0A0A9EDQ2_ARUDO</name>
<dbReference type="EMBL" id="GBRH01201880">
    <property type="protein sequence ID" value="JAD96015.1"/>
    <property type="molecule type" value="Transcribed_RNA"/>
</dbReference>
<evidence type="ECO:0000313" key="2">
    <source>
        <dbReference type="EMBL" id="JAD96015.1"/>
    </source>
</evidence>
<organism evidence="2">
    <name type="scientific">Arundo donax</name>
    <name type="common">Giant reed</name>
    <name type="synonym">Donax arundinaceus</name>
    <dbReference type="NCBI Taxonomy" id="35708"/>
    <lineage>
        <taxon>Eukaryota</taxon>
        <taxon>Viridiplantae</taxon>
        <taxon>Streptophyta</taxon>
        <taxon>Embryophyta</taxon>
        <taxon>Tracheophyta</taxon>
        <taxon>Spermatophyta</taxon>
        <taxon>Magnoliopsida</taxon>
        <taxon>Liliopsida</taxon>
        <taxon>Poales</taxon>
        <taxon>Poaceae</taxon>
        <taxon>PACMAD clade</taxon>
        <taxon>Arundinoideae</taxon>
        <taxon>Arundineae</taxon>
        <taxon>Arundo</taxon>
    </lineage>
</organism>
<feature type="transmembrane region" description="Helical" evidence="1">
    <location>
        <begin position="51"/>
        <end position="71"/>
    </location>
</feature>
<accession>A0A0A9EDQ2</accession>
<keyword evidence="1" id="KW-0812">Transmembrane</keyword>
<keyword evidence="1" id="KW-1133">Transmembrane helix</keyword>
<protein>
    <submittedName>
        <fullName evidence="2">Uncharacterized protein</fullName>
    </submittedName>
</protein>
<feature type="transmembrane region" description="Helical" evidence="1">
    <location>
        <begin position="12"/>
        <end position="31"/>
    </location>
</feature>
<proteinExistence type="predicted"/>
<sequence>MASSLGYSGRWSGSLGLLLRAVVFFYLNPYYDRCERATLGNSVVGHLQHRYMLLLLYALCYLWWSACALYYL</sequence>
<reference evidence="2" key="2">
    <citation type="journal article" date="2015" name="Data Brief">
        <title>Shoot transcriptome of the giant reed, Arundo donax.</title>
        <authorList>
            <person name="Barrero R.A."/>
            <person name="Guerrero F.D."/>
            <person name="Moolhuijzen P."/>
            <person name="Goolsby J.A."/>
            <person name="Tidwell J."/>
            <person name="Bellgard S.E."/>
            <person name="Bellgard M.I."/>
        </authorList>
    </citation>
    <scope>NUCLEOTIDE SEQUENCE</scope>
    <source>
        <tissue evidence="2">Shoot tissue taken approximately 20 cm above the soil surface</tissue>
    </source>
</reference>
<keyword evidence="1" id="KW-0472">Membrane</keyword>
<evidence type="ECO:0000256" key="1">
    <source>
        <dbReference type="SAM" id="Phobius"/>
    </source>
</evidence>
<dbReference type="AlphaFoldDB" id="A0A0A9EDQ2"/>